<dbReference type="HAMAP" id="MF_02126">
    <property type="entry name" value="RF_methyltr_PrmC"/>
    <property type="match status" value="1"/>
</dbReference>
<evidence type="ECO:0000256" key="3">
    <source>
        <dbReference type="ARBA" id="ARBA00022691"/>
    </source>
</evidence>
<protein>
    <recommendedName>
        <fullName evidence="4">Release factor glutamine methyltransferase</fullName>
        <shortName evidence="4">RF MTase</shortName>
        <ecNumber evidence="4">2.1.1.297</ecNumber>
    </recommendedName>
    <alternativeName>
        <fullName evidence="4">N5-glutamine methyltransferase PrmC</fullName>
    </alternativeName>
    <alternativeName>
        <fullName evidence="4">Protein-(glutamine-N5) MTase PrmC</fullName>
    </alternativeName>
    <alternativeName>
        <fullName evidence="4">Protein-glutamine N-methyltransferase PrmC</fullName>
    </alternativeName>
</protein>
<comment type="function">
    <text evidence="4">Methylates the class 1 translation termination release factors RF1/PrfA and RF2/PrfB on the glutamine residue of the universally conserved GGQ motif.</text>
</comment>
<comment type="caution">
    <text evidence="4">Lacks conserved residue(s) required for the propagation of feature annotation.</text>
</comment>
<reference evidence="9" key="1">
    <citation type="submission" date="2016-05" db="EMBL/GenBank/DDBJ databases">
        <authorList>
            <person name="Holder M.E."/>
            <person name="Ajami N.J."/>
            <person name="Petrosino J.F."/>
        </authorList>
    </citation>
    <scope>NUCLEOTIDE SEQUENCE [LARGE SCALE GENOMIC DNA]</scope>
    <source>
        <strain evidence="9">ATCC 700696</strain>
    </source>
</reference>
<evidence type="ECO:0000313" key="9">
    <source>
        <dbReference type="Proteomes" id="UP000214689"/>
    </source>
</evidence>
<evidence type="ECO:0000256" key="5">
    <source>
        <dbReference type="SAM" id="Phobius"/>
    </source>
</evidence>
<evidence type="ECO:0000259" key="7">
    <source>
        <dbReference type="Pfam" id="PF17827"/>
    </source>
</evidence>
<feature type="transmembrane region" description="Helical" evidence="5">
    <location>
        <begin position="154"/>
        <end position="174"/>
    </location>
</feature>
<feature type="binding site" evidence="4">
    <location>
        <begin position="544"/>
        <end position="547"/>
    </location>
    <ligand>
        <name>substrate</name>
    </ligand>
</feature>
<keyword evidence="5" id="KW-0812">Transmembrane</keyword>
<dbReference type="Pfam" id="PF17827">
    <property type="entry name" value="PrmC_N"/>
    <property type="match status" value="1"/>
</dbReference>
<dbReference type="Proteomes" id="UP000214689">
    <property type="component" value="Chromosome"/>
</dbReference>
<dbReference type="NCBIfam" id="TIGR00536">
    <property type="entry name" value="hemK_fam"/>
    <property type="match status" value="1"/>
</dbReference>
<sequence length="647" mass="71901">MDYSKIFIKDAKPTKIGGQAVMEGVMMRGADKQALAVRLPNGDIKLEIEDIKTPSKVTKIPFVRGVVSFFSSLISGMKTLMRSSEILEAAMPEEEVEDPSKFDRWLEKKFSPKTVWNVMIGISVAISLLITIVVFVIMPTYSVNLLKHVTKNTILLNLAEGILRLVIFVLYVLAISKMNDVKRLFQYHGAEHETIHCFENGIELTPANAKEFYTLHPRCGTSFLMFVMIISLVLFSFLGWPNLAWRIGSRLLLMPVIASISYELLRWAGRSDSALVKVLSWPGLMMQRLTTREPDEEQLEVAITSLKAVLGELEPGIISKQDEDVSDGLDDACEEEALDSIFDDLEDKRYSEDETMVKHLVRAGRAKLEEAGISNPNGDADDIFCYVTGFTHNEIITRDTELLDSSDVEAYRERIDQRASGVPLQYITKVQEFMGLPFCVNENVLIPRLDTEVLVDQVLGIISGMELESPEILDMCTGSGAIGISIASLAPGAHVKLSDISEKALEVARKNAEINDVLDRTSFALGNMFSSLDGDEKFDLIVSNPPYIKSEIIDTLDPEVKDHEPRLALDGGEDGLDAYKVIANNASAHLKEGGVLALEIGYDQGEAVSFLLERTHYYKPAAIIKDLAGMNRVVIAEKKPTEEKQIF</sequence>
<dbReference type="GO" id="GO:0032259">
    <property type="term" value="P:methylation"/>
    <property type="evidence" value="ECO:0007669"/>
    <property type="project" value="UniProtKB-KW"/>
</dbReference>
<dbReference type="SUPFAM" id="SSF53335">
    <property type="entry name" value="S-adenosyl-L-methionine-dependent methyltransferases"/>
    <property type="match status" value="1"/>
</dbReference>
<dbReference type="NCBIfam" id="TIGR03534">
    <property type="entry name" value="RF_mod_PrmC"/>
    <property type="match status" value="1"/>
</dbReference>
<dbReference type="PANTHER" id="PTHR42867:SF1">
    <property type="entry name" value="MEMBRANE PROTEIN-RELATED"/>
    <property type="match status" value="1"/>
</dbReference>
<dbReference type="CDD" id="cd02440">
    <property type="entry name" value="AdoMet_MTases"/>
    <property type="match status" value="1"/>
</dbReference>
<dbReference type="GO" id="GO:0102559">
    <property type="term" value="F:peptide chain release factor N(5)-glutamine methyltransferase activity"/>
    <property type="evidence" value="ECO:0007669"/>
    <property type="project" value="UniProtKB-EC"/>
</dbReference>
<keyword evidence="3 4" id="KW-0949">S-adenosyl-L-methionine</keyword>
<dbReference type="InterPro" id="IPR040758">
    <property type="entry name" value="PrmC_N"/>
</dbReference>
<evidence type="ECO:0000259" key="6">
    <source>
        <dbReference type="Pfam" id="PF05175"/>
    </source>
</evidence>
<keyword evidence="5" id="KW-1133">Transmembrane helix</keyword>
<dbReference type="InterPro" id="IPR002052">
    <property type="entry name" value="DNA_methylase_N6_adenine_CS"/>
</dbReference>
<dbReference type="Pfam" id="PF05175">
    <property type="entry name" value="MTS"/>
    <property type="match status" value="1"/>
</dbReference>
<organism evidence="8 9">
    <name type="scientific">Mogibacterium pumilum</name>
    <dbReference type="NCBI Taxonomy" id="86332"/>
    <lineage>
        <taxon>Bacteria</taxon>
        <taxon>Bacillati</taxon>
        <taxon>Bacillota</taxon>
        <taxon>Clostridia</taxon>
        <taxon>Peptostreptococcales</taxon>
        <taxon>Anaerovoracaceae</taxon>
        <taxon>Mogibacterium</taxon>
    </lineage>
</organism>
<comment type="catalytic activity">
    <reaction evidence="4">
        <text>L-glutaminyl-[peptide chain release factor] + S-adenosyl-L-methionine = N(5)-methyl-L-glutaminyl-[peptide chain release factor] + S-adenosyl-L-homocysteine + H(+)</text>
        <dbReference type="Rhea" id="RHEA:42896"/>
        <dbReference type="Rhea" id="RHEA-COMP:10271"/>
        <dbReference type="Rhea" id="RHEA-COMP:10272"/>
        <dbReference type="ChEBI" id="CHEBI:15378"/>
        <dbReference type="ChEBI" id="CHEBI:30011"/>
        <dbReference type="ChEBI" id="CHEBI:57856"/>
        <dbReference type="ChEBI" id="CHEBI:59789"/>
        <dbReference type="ChEBI" id="CHEBI:61891"/>
        <dbReference type="EC" id="2.1.1.297"/>
    </reaction>
</comment>
<feature type="binding site" evidence="4">
    <location>
        <position position="544"/>
    </location>
    <ligand>
        <name>S-adenosyl-L-methionine</name>
        <dbReference type="ChEBI" id="CHEBI:59789"/>
    </ligand>
</feature>
<evidence type="ECO:0000256" key="4">
    <source>
        <dbReference type="HAMAP-Rule" id="MF_02126"/>
    </source>
</evidence>
<keyword evidence="9" id="KW-1185">Reference proteome</keyword>
<comment type="similarity">
    <text evidence="4">Belongs to the protein N5-glutamine methyltransferase family. PrmC subfamily.</text>
</comment>
<dbReference type="InterPro" id="IPR010787">
    <property type="entry name" value="DUF1385"/>
</dbReference>
<dbReference type="Pfam" id="PF07136">
    <property type="entry name" value="DUF1385"/>
    <property type="match status" value="1"/>
</dbReference>
<dbReference type="GO" id="GO:0003676">
    <property type="term" value="F:nucleic acid binding"/>
    <property type="evidence" value="ECO:0007669"/>
    <property type="project" value="InterPro"/>
</dbReference>
<dbReference type="AlphaFoldDB" id="A0A223AQQ2"/>
<feature type="domain" description="Methyltransferase small" evidence="6">
    <location>
        <begin position="468"/>
        <end position="549"/>
    </location>
</feature>
<feature type="binding site" evidence="4">
    <location>
        <position position="499"/>
    </location>
    <ligand>
        <name>S-adenosyl-L-methionine</name>
        <dbReference type="ChEBI" id="CHEBI:59789"/>
    </ligand>
</feature>
<feature type="transmembrane region" description="Helical" evidence="5">
    <location>
        <begin position="223"/>
        <end position="241"/>
    </location>
</feature>
<dbReference type="Gene3D" id="1.10.8.10">
    <property type="entry name" value="DNA helicase RuvA subunit, C-terminal domain"/>
    <property type="match status" value="1"/>
</dbReference>
<dbReference type="InterPro" id="IPR019874">
    <property type="entry name" value="RF_methyltr_PrmC"/>
</dbReference>
<dbReference type="EC" id="2.1.1.297" evidence="4"/>
<dbReference type="InterPro" id="IPR004556">
    <property type="entry name" value="HemK-like"/>
</dbReference>
<evidence type="ECO:0000313" key="8">
    <source>
        <dbReference type="EMBL" id="ASS37275.1"/>
    </source>
</evidence>
<keyword evidence="1 4" id="KW-0489">Methyltransferase</keyword>
<dbReference type="PROSITE" id="PS00092">
    <property type="entry name" value="N6_MTASE"/>
    <property type="match status" value="1"/>
</dbReference>
<dbReference type="EMBL" id="CP016199">
    <property type="protein sequence ID" value="ASS37275.1"/>
    <property type="molecule type" value="Genomic_DNA"/>
</dbReference>
<dbReference type="InterPro" id="IPR007848">
    <property type="entry name" value="Small_mtfrase_dom"/>
</dbReference>
<evidence type="ECO:0000256" key="1">
    <source>
        <dbReference type="ARBA" id="ARBA00022603"/>
    </source>
</evidence>
<name>A0A223AQQ2_9FIRM</name>
<keyword evidence="2 4" id="KW-0808">Transferase</keyword>
<feature type="transmembrane region" description="Helical" evidence="5">
    <location>
        <begin position="114"/>
        <end position="142"/>
    </location>
</feature>
<feature type="domain" description="Release factor glutamine methyltransferase N-terminal" evidence="7">
    <location>
        <begin position="360"/>
        <end position="428"/>
    </location>
</feature>
<dbReference type="Gene3D" id="3.40.50.150">
    <property type="entry name" value="Vaccinia Virus protein VP39"/>
    <property type="match status" value="1"/>
</dbReference>
<dbReference type="OrthoDB" id="9784805at2"/>
<accession>A0A223AQQ2</accession>
<gene>
    <name evidence="4" type="primary">prmC</name>
    <name evidence="8" type="ORF">AXF17_01495</name>
</gene>
<dbReference type="PANTHER" id="PTHR42867">
    <property type="entry name" value="MEMBRANE PROTEIN-RELATED"/>
    <property type="match status" value="1"/>
</dbReference>
<keyword evidence="5" id="KW-0472">Membrane</keyword>
<evidence type="ECO:0000256" key="2">
    <source>
        <dbReference type="ARBA" id="ARBA00022679"/>
    </source>
</evidence>
<dbReference type="RefSeq" id="WP_094233494.1">
    <property type="nucleotide sequence ID" value="NZ_CP016199.1"/>
</dbReference>
<proteinExistence type="inferred from homology"/>
<dbReference type="InterPro" id="IPR029063">
    <property type="entry name" value="SAM-dependent_MTases_sf"/>
</dbReference>